<dbReference type="GO" id="GO:0003677">
    <property type="term" value="F:DNA binding"/>
    <property type="evidence" value="ECO:0007669"/>
    <property type="project" value="UniProtKB-UniRule"/>
</dbReference>
<comment type="caution">
    <text evidence="5">The sequence shown here is derived from an EMBL/GenBank/DDBJ whole genome shotgun (WGS) entry which is preliminary data.</text>
</comment>
<evidence type="ECO:0000256" key="2">
    <source>
        <dbReference type="ARBA" id="ARBA00022771"/>
    </source>
</evidence>
<keyword evidence="3" id="KW-0862">Zinc</keyword>
<dbReference type="PROSITE" id="PS50950">
    <property type="entry name" value="ZF_THAP"/>
    <property type="match status" value="1"/>
</dbReference>
<evidence type="ECO:0000256" key="4">
    <source>
        <dbReference type="ARBA" id="ARBA00023125"/>
    </source>
</evidence>
<evidence type="ECO:0000313" key="6">
    <source>
        <dbReference type="Proteomes" id="UP001152795"/>
    </source>
</evidence>
<name>A0A6S7G9Y0_PARCT</name>
<dbReference type="Proteomes" id="UP001152795">
    <property type="component" value="Unassembled WGS sequence"/>
</dbReference>
<keyword evidence="4" id="KW-0238">DNA-binding</keyword>
<dbReference type="EMBL" id="CACRXK020000485">
    <property type="protein sequence ID" value="CAB3982280.1"/>
    <property type="molecule type" value="Genomic_DNA"/>
</dbReference>
<keyword evidence="1" id="KW-0479">Metal-binding</keyword>
<evidence type="ECO:0000313" key="5">
    <source>
        <dbReference type="EMBL" id="CAB3982280.1"/>
    </source>
</evidence>
<protein>
    <submittedName>
        <fullName evidence="5">THAP domain-containing 11</fullName>
    </submittedName>
</protein>
<gene>
    <name evidence="5" type="ORF">PACLA_8A021824</name>
</gene>
<dbReference type="AlphaFoldDB" id="A0A6S7G9Y0"/>
<dbReference type="OrthoDB" id="5982876at2759"/>
<evidence type="ECO:0000256" key="3">
    <source>
        <dbReference type="ARBA" id="ARBA00022833"/>
    </source>
</evidence>
<organism evidence="5 6">
    <name type="scientific">Paramuricea clavata</name>
    <name type="common">Red gorgonian</name>
    <name type="synonym">Violescent sea-whip</name>
    <dbReference type="NCBI Taxonomy" id="317549"/>
    <lineage>
        <taxon>Eukaryota</taxon>
        <taxon>Metazoa</taxon>
        <taxon>Cnidaria</taxon>
        <taxon>Anthozoa</taxon>
        <taxon>Octocorallia</taxon>
        <taxon>Malacalcyonacea</taxon>
        <taxon>Plexauridae</taxon>
        <taxon>Paramuricea</taxon>
    </lineage>
</organism>
<dbReference type="SUPFAM" id="SSF57716">
    <property type="entry name" value="Glucocorticoid receptor-like (DNA-binding domain)"/>
    <property type="match status" value="1"/>
</dbReference>
<keyword evidence="6" id="KW-1185">Reference proteome</keyword>
<proteinExistence type="predicted"/>
<dbReference type="Pfam" id="PF05485">
    <property type="entry name" value="THAP"/>
    <property type="match status" value="1"/>
</dbReference>
<dbReference type="GO" id="GO:0008270">
    <property type="term" value="F:zinc ion binding"/>
    <property type="evidence" value="ECO:0007669"/>
    <property type="project" value="UniProtKB-KW"/>
</dbReference>
<sequence>MAEIICSTSANTLSEPFCDEIIKTLTFPKDQTLRNTWIDRTGRSEFTPNDDHHVCSEHFLDGKKTYLNNIPTHDQTPNLLDQRTVLAELSKNTNQINIAIEVDKVNEVQSTQQQKNVKLIEENIQDRLQRLEDELANLKEKHQYERDTTSLKANHSQLTVIKALRYSL</sequence>
<reference evidence="5" key="1">
    <citation type="submission" date="2020-04" db="EMBL/GenBank/DDBJ databases">
        <authorList>
            <person name="Alioto T."/>
            <person name="Alioto T."/>
            <person name="Gomez Garrido J."/>
        </authorList>
    </citation>
    <scope>NUCLEOTIDE SEQUENCE</scope>
    <source>
        <strain evidence="5">A484AB</strain>
    </source>
</reference>
<keyword evidence="2" id="KW-0863">Zinc-finger</keyword>
<evidence type="ECO:0000256" key="1">
    <source>
        <dbReference type="ARBA" id="ARBA00022723"/>
    </source>
</evidence>
<dbReference type="InterPro" id="IPR006612">
    <property type="entry name" value="THAP_Znf"/>
</dbReference>
<accession>A0A6S7G9Y0</accession>